<dbReference type="InterPro" id="IPR050260">
    <property type="entry name" value="FAD-bd_OxRdtase"/>
</dbReference>
<proteinExistence type="inferred from homology"/>
<evidence type="ECO:0000313" key="10">
    <source>
        <dbReference type="Proteomes" id="UP001148125"/>
    </source>
</evidence>
<dbReference type="SUPFAM" id="SSF55424">
    <property type="entry name" value="FAD/NAD-linked reductases, dimerisation (C-terminal) domain"/>
    <property type="match status" value="1"/>
</dbReference>
<keyword evidence="3" id="KW-0285">Flavoprotein</keyword>
<dbReference type="InterPro" id="IPR036868">
    <property type="entry name" value="TusA-like_sf"/>
</dbReference>
<dbReference type="NCBIfam" id="TIGR03385">
    <property type="entry name" value="CoA_CoA_reduc"/>
    <property type="match status" value="1"/>
</dbReference>
<dbReference type="GO" id="GO:0050451">
    <property type="term" value="F:CoA-disulfide reductase (NADPH) activity"/>
    <property type="evidence" value="ECO:0007669"/>
    <property type="project" value="UniProtKB-EC"/>
</dbReference>
<keyword evidence="7" id="KW-0676">Redox-active center</keyword>
<dbReference type="SMART" id="SM00450">
    <property type="entry name" value="RHOD"/>
    <property type="match status" value="1"/>
</dbReference>
<protein>
    <submittedName>
        <fullName evidence="9">CoA-disulfide reductase</fullName>
        <ecNumber evidence="9">1.8.1.14</ecNumber>
    </submittedName>
</protein>
<dbReference type="InterPro" id="IPR001763">
    <property type="entry name" value="Rhodanese-like_dom"/>
</dbReference>
<keyword evidence="5" id="KW-0521">NADP</keyword>
<dbReference type="InterPro" id="IPR036188">
    <property type="entry name" value="FAD/NAD-bd_sf"/>
</dbReference>
<dbReference type="Pfam" id="PF02852">
    <property type="entry name" value="Pyr_redox_dim"/>
    <property type="match status" value="1"/>
</dbReference>
<evidence type="ECO:0000256" key="4">
    <source>
        <dbReference type="ARBA" id="ARBA00022827"/>
    </source>
</evidence>
<comment type="caution">
    <text evidence="9">The sequence shown here is derived from an EMBL/GenBank/DDBJ whole genome shotgun (WGS) entry which is preliminary data.</text>
</comment>
<dbReference type="InterPro" id="IPR004099">
    <property type="entry name" value="Pyr_nucl-diS_OxRdtase_dimer"/>
</dbReference>
<dbReference type="Pfam" id="PF01206">
    <property type="entry name" value="TusA"/>
    <property type="match status" value="1"/>
</dbReference>
<dbReference type="Gene3D" id="3.30.110.40">
    <property type="entry name" value="TusA-like domain"/>
    <property type="match status" value="1"/>
</dbReference>
<reference evidence="9" key="1">
    <citation type="submission" date="2024-05" db="EMBL/GenBank/DDBJ databases">
        <title>Alkalihalobacillus sp. strain MEB203 novel alkaliphilic bacterium from Lonar Lake, India.</title>
        <authorList>
            <person name="Joshi A."/>
            <person name="Thite S."/>
            <person name="Mengade P."/>
        </authorList>
    </citation>
    <scope>NUCLEOTIDE SEQUENCE</scope>
    <source>
        <strain evidence="9">MEB 203</strain>
    </source>
</reference>
<dbReference type="PRINTS" id="PR00368">
    <property type="entry name" value="FADPNR"/>
</dbReference>
<dbReference type="InterPro" id="IPR016156">
    <property type="entry name" value="FAD/NAD-linked_Rdtase_dimer_sf"/>
</dbReference>
<dbReference type="Pfam" id="PF00581">
    <property type="entry name" value="Rhodanese"/>
    <property type="match status" value="1"/>
</dbReference>
<evidence type="ECO:0000256" key="5">
    <source>
        <dbReference type="ARBA" id="ARBA00022857"/>
    </source>
</evidence>
<dbReference type="InterPro" id="IPR023753">
    <property type="entry name" value="FAD/NAD-binding_dom"/>
</dbReference>
<dbReference type="PANTHER" id="PTHR43429">
    <property type="entry name" value="PYRIDINE NUCLEOTIDE-DISULFIDE OXIDOREDUCTASE DOMAIN-CONTAINING"/>
    <property type="match status" value="1"/>
</dbReference>
<evidence type="ECO:0000256" key="7">
    <source>
        <dbReference type="ARBA" id="ARBA00023284"/>
    </source>
</evidence>
<dbReference type="EMBL" id="JAOTPO010000005">
    <property type="protein sequence ID" value="MDE5413475.1"/>
    <property type="molecule type" value="Genomic_DNA"/>
</dbReference>
<dbReference type="Gene3D" id="3.50.50.60">
    <property type="entry name" value="FAD/NAD(P)-binding domain"/>
    <property type="match status" value="2"/>
</dbReference>
<comment type="similarity">
    <text evidence="2">Belongs to the class-III pyridine nucleotide-disulfide oxidoreductase family.</text>
</comment>
<keyword evidence="4" id="KW-0274">FAD</keyword>
<dbReference type="RefSeq" id="WP_275118102.1">
    <property type="nucleotide sequence ID" value="NZ_JAOTPO010000005.1"/>
</dbReference>
<evidence type="ECO:0000256" key="6">
    <source>
        <dbReference type="ARBA" id="ARBA00023002"/>
    </source>
</evidence>
<name>A0ABT5VDY3_9BACI</name>
<dbReference type="Proteomes" id="UP001148125">
    <property type="component" value="Unassembled WGS sequence"/>
</dbReference>
<dbReference type="SUPFAM" id="SSF51905">
    <property type="entry name" value="FAD/NAD(P)-binding domain"/>
    <property type="match status" value="1"/>
</dbReference>
<comment type="cofactor">
    <cofactor evidence="1">
        <name>FAD</name>
        <dbReference type="ChEBI" id="CHEBI:57692"/>
    </cofactor>
</comment>
<feature type="domain" description="Rhodanese" evidence="8">
    <location>
        <begin position="465"/>
        <end position="552"/>
    </location>
</feature>
<dbReference type="CDD" id="cd01524">
    <property type="entry name" value="RHOD_Pyr_redox"/>
    <property type="match status" value="1"/>
</dbReference>
<dbReference type="NCBIfam" id="NF010037">
    <property type="entry name" value="PRK13512.1"/>
    <property type="match status" value="1"/>
</dbReference>
<evidence type="ECO:0000256" key="1">
    <source>
        <dbReference type="ARBA" id="ARBA00001974"/>
    </source>
</evidence>
<dbReference type="Gene3D" id="3.40.250.10">
    <property type="entry name" value="Rhodanese-like domain"/>
    <property type="match status" value="1"/>
</dbReference>
<evidence type="ECO:0000256" key="3">
    <source>
        <dbReference type="ARBA" id="ARBA00022630"/>
    </source>
</evidence>
<dbReference type="SUPFAM" id="SSF52821">
    <property type="entry name" value="Rhodanese/Cell cycle control phosphatase"/>
    <property type="match status" value="1"/>
</dbReference>
<dbReference type="InterPro" id="IPR036873">
    <property type="entry name" value="Rhodanese-like_dom_sf"/>
</dbReference>
<organism evidence="9 10">
    <name type="scientific">Alkalihalobacterium chitinilyticum</name>
    <dbReference type="NCBI Taxonomy" id="2980103"/>
    <lineage>
        <taxon>Bacteria</taxon>
        <taxon>Bacillati</taxon>
        <taxon>Bacillota</taxon>
        <taxon>Bacilli</taxon>
        <taxon>Bacillales</taxon>
        <taxon>Bacillaceae</taxon>
        <taxon>Alkalihalobacterium</taxon>
    </lineage>
</organism>
<dbReference type="SUPFAM" id="SSF64307">
    <property type="entry name" value="SirA-like"/>
    <property type="match status" value="1"/>
</dbReference>
<dbReference type="PROSITE" id="PS50206">
    <property type="entry name" value="RHODANESE_3"/>
    <property type="match status" value="1"/>
</dbReference>
<gene>
    <name evidence="9" type="primary">cdr</name>
    <name evidence="9" type="ORF">N7Z68_08755</name>
</gene>
<dbReference type="PROSITE" id="PS01148">
    <property type="entry name" value="UPF0033"/>
    <property type="match status" value="1"/>
</dbReference>
<dbReference type="PANTHER" id="PTHR43429:SF1">
    <property type="entry name" value="NAD(P)H SULFUR OXIDOREDUCTASE (COA-DEPENDENT)"/>
    <property type="match status" value="1"/>
</dbReference>
<dbReference type="Pfam" id="PF07992">
    <property type="entry name" value="Pyr_redox_2"/>
    <property type="match status" value="1"/>
</dbReference>
<evidence type="ECO:0000256" key="2">
    <source>
        <dbReference type="ARBA" id="ARBA00009130"/>
    </source>
</evidence>
<accession>A0ABT5VDY3</accession>
<dbReference type="EC" id="1.8.1.14" evidence="9"/>
<evidence type="ECO:0000259" key="8">
    <source>
        <dbReference type="PROSITE" id="PS50206"/>
    </source>
</evidence>
<dbReference type="InterPro" id="IPR001455">
    <property type="entry name" value="TusA-like"/>
</dbReference>
<dbReference type="PRINTS" id="PR00411">
    <property type="entry name" value="PNDRDTASEI"/>
</dbReference>
<dbReference type="InterPro" id="IPR017758">
    <property type="entry name" value="CoA_disulphide_reductase"/>
</dbReference>
<sequence length="649" mass="71008">MSKKIVIVGGVAGGATAAARLRRIDETSTIVMFEKGEYISFANCGLPYYIGETIKDRQKLLVQTVEGMSKKFNLDIRNLSEVIEINRETKHITVKNVQTLETYEESYDELILSPGARPIVPPIPGLNEAKAIFTLRNIPDTDRIKSYVDVQQPKRAVVVGGGFIGLEMAENLHDRGIEVTIVEMANQVMAPLDYEMAAIIHNHLEDKGVQLILEDGVKSFENAGSKVVTQSGKEIETDLIILSIGVRPENELAVNAGLNVGERGGIQVNDYLQTNDPHIYAIGDVIEVKDYINEQPTMIPLAWPANRQGRIVADNIYGKEVKYNGTLGTSIAKVFDYTVSTTGNNEKTLKRLGIPYEVVHIHPGSHAGYYPGAAPIALKLVFDKDTGKIYGAQAVGMDGVDKRIDVIATAIKGNLTVLDLPDLELAYAPPYSSAKDPVNMAGYAATNIVDGVIKTVQWYEIDDIVASGGFLVDVRNPIELEMGYINGAINIPVDELRTRLDELPKDQTIYVNCQVGLRGYLASRILQENGFEVENLDGGWKTYSSVFKTTNNQNCKVVTDDAGVARMECTGDNKFKANVSIDATGLQCPGPIMSVVNALKTMTTGEVLEVSATDSNFVKDLSSWCDHNGHTLLKEVSKDNGFLAYIQKK</sequence>
<keyword evidence="10" id="KW-1185">Reference proteome</keyword>
<keyword evidence="6 9" id="KW-0560">Oxidoreductase</keyword>
<evidence type="ECO:0000313" key="9">
    <source>
        <dbReference type="EMBL" id="MDE5413475.1"/>
    </source>
</evidence>